<comment type="caution">
    <text evidence="1">The sequence shown here is derived from an EMBL/GenBank/DDBJ whole genome shotgun (WGS) entry which is preliminary data.</text>
</comment>
<evidence type="ECO:0000313" key="1">
    <source>
        <dbReference type="EMBL" id="PWK82610.1"/>
    </source>
</evidence>
<organism evidence="1 2">
    <name type="scientific">Lentzea atacamensis</name>
    <dbReference type="NCBI Taxonomy" id="531938"/>
    <lineage>
        <taxon>Bacteria</taxon>
        <taxon>Bacillati</taxon>
        <taxon>Actinomycetota</taxon>
        <taxon>Actinomycetes</taxon>
        <taxon>Pseudonocardiales</taxon>
        <taxon>Pseudonocardiaceae</taxon>
        <taxon>Lentzea</taxon>
    </lineage>
</organism>
<dbReference type="SUPFAM" id="SSF54593">
    <property type="entry name" value="Glyoxalase/Bleomycin resistance protein/Dihydroxybiphenyl dioxygenase"/>
    <property type="match status" value="1"/>
</dbReference>
<protein>
    <recommendedName>
        <fullName evidence="3">VOC domain-containing protein</fullName>
    </recommendedName>
</protein>
<name>A0A316HPG4_9PSEU</name>
<evidence type="ECO:0000313" key="2">
    <source>
        <dbReference type="Proteomes" id="UP000246005"/>
    </source>
</evidence>
<dbReference type="Proteomes" id="UP000246005">
    <property type="component" value="Unassembled WGS sequence"/>
</dbReference>
<proteinExistence type="predicted"/>
<evidence type="ECO:0008006" key="3">
    <source>
        <dbReference type="Google" id="ProtNLM"/>
    </source>
</evidence>
<dbReference type="EMBL" id="QGHB01000013">
    <property type="protein sequence ID" value="PWK82610.1"/>
    <property type="molecule type" value="Genomic_DNA"/>
</dbReference>
<gene>
    <name evidence="1" type="ORF">C8D88_113203</name>
</gene>
<reference evidence="1 2" key="1">
    <citation type="submission" date="2018-05" db="EMBL/GenBank/DDBJ databases">
        <title>Genomic Encyclopedia of Type Strains, Phase IV (KMG-IV): sequencing the most valuable type-strain genomes for metagenomic binning, comparative biology and taxonomic classification.</title>
        <authorList>
            <person name="Goeker M."/>
        </authorList>
    </citation>
    <scope>NUCLEOTIDE SEQUENCE [LARGE SCALE GENOMIC DNA]</scope>
    <source>
        <strain evidence="1 2">DSM 45480</strain>
    </source>
</reference>
<dbReference type="InterPro" id="IPR029068">
    <property type="entry name" value="Glyas_Bleomycin-R_OHBP_Dase"/>
</dbReference>
<dbReference type="Gene3D" id="3.10.180.10">
    <property type="entry name" value="2,3-Dihydroxybiphenyl 1,2-Dioxygenase, domain 1"/>
    <property type="match status" value="1"/>
</dbReference>
<sequence length="73" mass="8080">MRSGSLEIHLGVEAEFRPARKAHPGILVGDLDALAERLAAAGTEVAWDENFPAYRRFHAFDNVGNRLEFMTPA</sequence>
<dbReference type="AlphaFoldDB" id="A0A316HPG4"/>
<accession>A0A316HPG4</accession>